<dbReference type="InterPro" id="IPR006212">
    <property type="entry name" value="Furin_repeat"/>
</dbReference>
<keyword evidence="1" id="KW-0812">Transmembrane</keyword>
<feature type="chain" id="PRO_5003145091" evidence="2">
    <location>
        <begin position="20"/>
        <end position="699"/>
    </location>
</feature>
<dbReference type="Gene3D" id="2.10.220.10">
    <property type="entry name" value="Hormone Receptor, Insulin-like Growth Factor Receptor 1, Chain A, domain 2"/>
    <property type="match status" value="2"/>
</dbReference>
<dbReference type="Proteomes" id="UP000008974">
    <property type="component" value="Unassembled WGS sequence"/>
</dbReference>
<dbReference type="PANTHER" id="PTHR23275:SF100">
    <property type="entry name" value="EGF-LIKE DOMAIN-CONTAINING PROTEIN"/>
    <property type="match status" value="1"/>
</dbReference>
<feature type="signal peptide" evidence="2">
    <location>
        <begin position="1"/>
        <end position="19"/>
    </location>
</feature>
<feature type="transmembrane region" description="Helical" evidence="1">
    <location>
        <begin position="670"/>
        <end position="694"/>
    </location>
</feature>
<name>E1F8Z1_GIAIA</name>
<comment type="caution">
    <text evidence="3">The sequence shown here is derived from an EMBL/GenBank/DDBJ whole genome shotgun (WGS) entry which is preliminary data.</text>
</comment>
<dbReference type="SMART" id="SM00261">
    <property type="entry name" value="FU"/>
    <property type="match status" value="3"/>
</dbReference>
<dbReference type="InterPro" id="IPR052798">
    <property type="entry name" value="Giardia_VSA"/>
</dbReference>
<dbReference type="SUPFAM" id="SSF57184">
    <property type="entry name" value="Growth factor receptor domain"/>
    <property type="match status" value="3"/>
</dbReference>
<evidence type="ECO:0000313" key="3">
    <source>
        <dbReference type="EMBL" id="EFO61068.1"/>
    </source>
</evidence>
<dbReference type="InterPro" id="IPR005127">
    <property type="entry name" value="Giardia_VSP"/>
</dbReference>
<proteinExistence type="predicted"/>
<dbReference type="PANTHER" id="PTHR23275">
    <property type="entry name" value="CABRIOLET.-RELATED"/>
    <property type="match status" value="1"/>
</dbReference>
<dbReference type="Pfam" id="PF03302">
    <property type="entry name" value="VSP"/>
    <property type="match status" value="2"/>
</dbReference>
<keyword evidence="1" id="KW-1133">Transmembrane helix</keyword>
<sequence>MFKTILFVSLILQVTLAAAQTCIPNESGKGKCKTCDAIIGTDSYCSECAQEGEVPIDGVCIGKDDPGVATAGCQNSGGTPIATEKVCGQCSDGYFLHKGGCYSVEAEKPGHTICTAATKGVCTLEANGYFATPKISIEGVSVVVCSDIVGATIDGIKYKGVADCIQCSPPPGSLGTREDKVAVCSRCKGEKYLKTDGTCANDSSGCTVFTEFAKADPENGNKCILYRDTTAGGIQYCEECSLAADQGKAALITCFACGSSKKLSPGKTSCMDACPAHSNDKATPNICECDDGYTPDEAGTQCTGTPLPPPPSDCPVENCQKCSADKKTCEECKDKNYLTPTKMCIDRCEYITGYYSGTEGGKGVCKKCDIENCFVCGPDGKCDFCNDGFYADGAGVCQKCDESCKTCDGGASTDCLDCGNGKIMSYINDIKGSCIPECTQGSGAGSCETCGLTINGAKYCSKCSQGNEYPQNGVCTTKARAAPTCKDDTIESGVCKVCADGFFKMNGGCYSTAQLPGLMVCDIATPTGGSCQVYSEEGYSLDGSGNVIDCPANCGGCRDKSTCTVCMDGYVLVASSNTCLPCSTGCAMCYPGADKCIACLSGYYLSGTACVKCTESSNNGNEVIGVADCLNCKVPSSAGPVICYAKKDSTSNDDDGTGGSTNRGGLSTGAIAGISVAAVVVVGGLVGFLCWWFLCRGKA</sequence>
<dbReference type="OrthoDB" id="6433157at2759"/>
<dbReference type="InterPro" id="IPR009030">
    <property type="entry name" value="Growth_fac_rcpt_cys_sf"/>
</dbReference>
<keyword evidence="2" id="KW-0732">Signal</keyword>
<organism evidence="3 4">
    <name type="scientific">Giardia intestinalis (strain P15)</name>
    <name type="common">Giardia lamblia</name>
    <dbReference type="NCBI Taxonomy" id="658858"/>
    <lineage>
        <taxon>Eukaryota</taxon>
        <taxon>Metamonada</taxon>
        <taxon>Diplomonadida</taxon>
        <taxon>Hexamitidae</taxon>
        <taxon>Giardiinae</taxon>
        <taxon>Giardia</taxon>
    </lineage>
</organism>
<evidence type="ECO:0000313" key="4">
    <source>
        <dbReference type="Proteomes" id="UP000008974"/>
    </source>
</evidence>
<evidence type="ECO:0000256" key="2">
    <source>
        <dbReference type="SAM" id="SignalP"/>
    </source>
</evidence>
<accession>E1F8Z1</accession>
<gene>
    <name evidence="3" type="ORF">GLP15_2881</name>
</gene>
<reference evidence="3 4" key="1">
    <citation type="journal article" date="2010" name="BMC Genomics">
        <title>Genome analysis and comparative genomics of a Giardia intestinalis assemblage E isolate.</title>
        <authorList>
            <person name="Jerlstrom-Hultqvist J."/>
            <person name="Franzen O."/>
            <person name="Ankarklev J."/>
            <person name="Xu F."/>
            <person name="Nohynkova E."/>
            <person name="Andersson J.O."/>
            <person name="Svard S.G."/>
            <person name="Andersson B."/>
        </authorList>
    </citation>
    <scope>NUCLEOTIDE SEQUENCE [LARGE SCALE GENOMIC DNA]</scope>
    <source>
        <strain evidence="3 4">P15</strain>
    </source>
</reference>
<dbReference type="VEuPathDB" id="GiardiaDB:GLP15_2881"/>
<evidence type="ECO:0000256" key="1">
    <source>
        <dbReference type="SAM" id="Phobius"/>
    </source>
</evidence>
<dbReference type="EMBL" id="ACVC01000400">
    <property type="protein sequence ID" value="EFO61068.1"/>
    <property type="molecule type" value="Genomic_DNA"/>
</dbReference>
<protein>
    <submittedName>
        <fullName evidence="3">VSP</fullName>
    </submittedName>
</protein>
<keyword evidence="1" id="KW-0472">Membrane</keyword>
<dbReference type="AlphaFoldDB" id="E1F8Z1"/>
<dbReference type="STRING" id="658858.E1F8Z1"/>
<dbReference type="OMA" id="CSANCEN"/>